<organism evidence="2 3">
    <name type="scientific">Pseudomonas chlororaphis</name>
    <dbReference type="NCBI Taxonomy" id="587753"/>
    <lineage>
        <taxon>Bacteria</taxon>
        <taxon>Pseudomonadati</taxon>
        <taxon>Pseudomonadota</taxon>
        <taxon>Gammaproteobacteria</taxon>
        <taxon>Pseudomonadales</taxon>
        <taxon>Pseudomonadaceae</taxon>
        <taxon>Pseudomonas</taxon>
    </lineage>
</organism>
<evidence type="ECO:0000313" key="3">
    <source>
        <dbReference type="Proteomes" id="UP000185578"/>
    </source>
</evidence>
<keyword evidence="1" id="KW-0472">Membrane</keyword>
<feature type="transmembrane region" description="Helical" evidence="1">
    <location>
        <begin position="166"/>
        <end position="184"/>
    </location>
</feature>
<keyword evidence="1" id="KW-1133">Transmembrane helix</keyword>
<dbReference type="RefSeq" id="WP_075119002.1">
    <property type="nucleotide sequence ID" value="NZ_MSCT01000009.1"/>
</dbReference>
<feature type="transmembrane region" description="Helical" evidence="1">
    <location>
        <begin position="90"/>
        <end position="108"/>
    </location>
</feature>
<gene>
    <name evidence="2" type="ORF">BTN82_10200</name>
</gene>
<name>A0A1Q8ERG5_9PSED</name>
<feature type="transmembrane region" description="Helical" evidence="1">
    <location>
        <begin position="128"/>
        <end position="145"/>
    </location>
</feature>
<evidence type="ECO:0000313" key="2">
    <source>
        <dbReference type="EMBL" id="OLF54379.1"/>
    </source>
</evidence>
<dbReference type="EMBL" id="MSCT01000009">
    <property type="protein sequence ID" value="OLF54379.1"/>
    <property type="molecule type" value="Genomic_DNA"/>
</dbReference>
<dbReference type="AlphaFoldDB" id="A0A1Q8ERG5"/>
<dbReference type="OrthoDB" id="6854192at2"/>
<feature type="transmembrane region" description="Helical" evidence="1">
    <location>
        <begin position="22"/>
        <end position="42"/>
    </location>
</feature>
<reference evidence="2 3" key="1">
    <citation type="submission" date="2016-12" db="EMBL/GenBank/DDBJ databases">
        <authorList>
            <person name="Song W.-J."/>
            <person name="Kurnit D.M."/>
        </authorList>
    </citation>
    <scope>NUCLEOTIDE SEQUENCE [LARGE SCALE GENOMIC DNA]</scope>
    <source>
        <strain evidence="2 3">PCL1601</strain>
    </source>
</reference>
<feature type="transmembrane region" description="Helical" evidence="1">
    <location>
        <begin position="62"/>
        <end position="83"/>
    </location>
</feature>
<protein>
    <submittedName>
        <fullName evidence="2">Uncharacterized protein</fullName>
    </submittedName>
</protein>
<dbReference type="Proteomes" id="UP000185578">
    <property type="component" value="Unassembled WGS sequence"/>
</dbReference>
<comment type="caution">
    <text evidence="2">The sequence shown here is derived from an EMBL/GenBank/DDBJ whole genome shotgun (WGS) entry which is preliminary data.</text>
</comment>
<accession>A0A1Q8ERG5</accession>
<proteinExistence type="predicted"/>
<sequence length="216" mass="23553">MLAPAPALPNPLVRRLFTLWSWLNRLLSWIAIAAPLSLMVFADLQLVIPRDVSGTLFGGAMGFQLFLGLWLACALGLTLALLTRLPDARLAWLIAGLVPLLLGAWWRLNYPDDADGNLIFSPQAWELDYAMAIGGGFVASAAYWYRRGRLKPRPVASSADVLFLRTVGALILAGVFILPALSFIKERALPHCAFNEAGQQLTVCLGDDPGERVIVD</sequence>
<keyword evidence="1" id="KW-0812">Transmembrane</keyword>
<evidence type="ECO:0000256" key="1">
    <source>
        <dbReference type="SAM" id="Phobius"/>
    </source>
</evidence>